<dbReference type="SUPFAM" id="SSF57716">
    <property type="entry name" value="Glucocorticoid receptor-like (DNA-binding domain)"/>
    <property type="match status" value="1"/>
</dbReference>
<evidence type="ECO:0000313" key="8">
    <source>
        <dbReference type="Proteomes" id="UP000346198"/>
    </source>
</evidence>
<evidence type="ECO:0000259" key="6">
    <source>
        <dbReference type="Pfam" id="PF01258"/>
    </source>
</evidence>
<evidence type="ECO:0000313" key="7">
    <source>
        <dbReference type="EMBL" id="VGO20107.1"/>
    </source>
</evidence>
<feature type="zinc finger region" description="dksA C4-type" evidence="4">
    <location>
        <begin position="150"/>
        <end position="174"/>
    </location>
</feature>
<dbReference type="AlphaFoldDB" id="A0A6C2UL12"/>
<feature type="region of interest" description="Disordered" evidence="5">
    <location>
        <begin position="25"/>
        <end position="59"/>
    </location>
</feature>
<dbReference type="PROSITE" id="PS01102">
    <property type="entry name" value="ZF_DKSA_1"/>
    <property type="match status" value="1"/>
</dbReference>
<keyword evidence="8" id="KW-1185">Reference proteome</keyword>
<proteinExistence type="predicted"/>
<protein>
    <submittedName>
        <fullName evidence="7">General stress protein 16O</fullName>
    </submittedName>
</protein>
<evidence type="ECO:0000256" key="4">
    <source>
        <dbReference type="PROSITE-ProRule" id="PRU00510"/>
    </source>
</evidence>
<dbReference type="InterPro" id="IPR000962">
    <property type="entry name" value="Znf_DskA_TraR"/>
</dbReference>
<dbReference type="InterPro" id="IPR020458">
    <property type="entry name" value="Znf_DskA_TraR_CS"/>
</dbReference>
<evidence type="ECO:0000256" key="3">
    <source>
        <dbReference type="ARBA" id="ARBA00022833"/>
    </source>
</evidence>
<dbReference type="PANTHER" id="PTHR33823:SF4">
    <property type="entry name" value="GENERAL STRESS PROTEIN 16O"/>
    <property type="match status" value="1"/>
</dbReference>
<keyword evidence="1" id="KW-0479">Metal-binding</keyword>
<dbReference type="SUPFAM" id="SSF109635">
    <property type="entry name" value="DnaK suppressor protein DksA, alpha-hairpin domain"/>
    <property type="match status" value="1"/>
</dbReference>
<name>A0A6C2UL12_9BACT</name>
<dbReference type="Gene3D" id="1.20.120.910">
    <property type="entry name" value="DksA, coiled-coil domain"/>
    <property type="match status" value="1"/>
</dbReference>
<dbReference type="EMBL" id="CAAHFH010000001">
    <property type="protein sequence ID" value="VGO20107.1"/>
    <property type="molecule type" value="Genomic_DNA"/>
</dbReference>
<keyword evidence="2" id="KW-0863">Zinc-finger</keyword>
<sequence length="195" mass="21492">MINTQPFNSGGTGFCTGEYAKMATKKTAKKAPAKKKAAKKATSKTSAPPVATSKGGPLTGKIARNKHFTAKQLKEQLFRLLVLRERVSGEIISINRDSLGQSDRDPSLSDQGTDTFDREFALNQLSNEQDVLFEIDEAIRRLENGSYGVCEMTDVAINIERLEALPYVRYSIKAQSEIEKGHSTYRPFGASMRGI</sequence>
<gene>
    <name evidence="7" type="primary">yocK</name>
    <name evidence="7" type="ORF">SCARR_02167</name>
</gene>
<dbReference type="Pfam" id="PF01258">
    <property type="entry name" value="zf-dskA_traR"/>
    <property type="match status" value="1"/>
</dbReference>
<organism evidence="7 8">
    <name type="scientific">Pontiella sulfatireligans</name>
    <dbReference type="NCBI Taxonomy" id="2750658"/>
    <lineage>
        <taxon>Bacteria</taxon>
        <taxon>Pseudomonadati</taxon>
        <taxon>Kiritimatiellota</taxon>
        <taxon>Kiritimatiellia</taxon>
        <taxon>Kiritimatiellales</taxon>
        <taxon>Pontiellaceae</taxon>
        <taxon>Pontiella</taxon>
    </lineage>
</organism>
<keyword evidence="3" id="KW-0862">Zinc</keyword>
<reference evidence="7 8" key="1">
    <citation type="submission" date="2019-04" db="EMBL/GenBank/DDBJ databases">
        <authorList>
            <person name="Van Vliet M D."/>
        </authorList>
    </citation>
    <scope>NUCLEOTIDE SEQUENCE [LARGE SCALE GENOMIC DNA]</scope>
    <source>
        <strain evidence="7 8">F21</strain>
    </source>
</reference>
<accession>A0A6C2UL12</accession>
<evidence type="ECO:0000256" key="1">
    <source>
        <dbReference type="ARBA" id="ARBA00022723"/>
    </source>
</evidence>
<dbReference type="InterPro" id="IPR037187">
    <property type="entry name" value="DnaK_N"/>
</dbReference>
<dbReference type="GO" id="GO:0008270">
    <property type="term" value="F:zinc ion binding"/>
    <property type="evidence" value="ECO:0007669"/>
    <property type="project" value="UniProtKB-KW"/>
</dbReference>
<dbReference type="PROSITE" id="PS51128">
    <property type="entry name" value="ZF_DKSA_2"/>
    <property type="match status" value="1"/>
</dbReference>
<dbReference type="PANTHER" id="PTHR33823">
    <property type="entry name" value="RNA POLYMERASE-BINDING TRANSCRIPTION FACTOR DKSA-RELATED"/>
    <property type="match status" value="1"/>
</dbReference>
<evidence type="ECO:0000256" key="2">
    <source>
        <dbReference type="ARBA" id="ARBA00022771"/>
    </source>
</evidence>
<evidence type="ECO:0000256" key="5">
    <source>
        <dbReference type="SAM" id="MobiDB-lite"/>
    </source>
</evidence>
<feature type="compositionally biased region" description="Basic residues" evidence="5">
    <location>
        <begin position="25"/>
        <end position="42"/>
    </location>
</feature>
<feature type="domain" description="Zinc finger DksA/TraR C4-type" evidence="6">
    <location>
        <begin position="145"/>
        <end position="180"/>
    </location>
</feature>
<dbReference type="Proteomes" id="UP000346198">
    <property type="component" value="Unassembled WGS sequence"/>
</dbReference>